<dbReference type="InterPro" id="IPR032675">
    <property type="entry name" value="LRR_dom_sf"/>
</dbReference>
<evidence type="ECO:0000313" key="7">
    <source>
        <dbReference type="Proteomes" id="UP000289886"/>
    </source>
</evidence>
<reference evidence="6 7" key="1">
    <citation type="submission" date="2019-01" db="EMBL/GenBank/DDBJ databases">
        <title>Draft Genome and Complete Hox-Cluster Characterization of the Sterlet Sturgeon (Acipenser ruthenus).</title>
        <authorList>
            <person name="Wei Q."/>
        </authorList>
    </citation>
    <scope>NUCLEOTIDE SEQUENCE [LARGE SCALE GENOMIC DNA]</scope>
    <source>
        <strain evidence="6">WHYD16114868_AA</strain>
        <tissue evidence="6">Blood</tissue>
    </source>
</reference>
<keyword evidence="4" id="KW-0964">Secreted</keyword>
<dbReference type="GO" id="GO:0005615">
    <property type="term" value="C:extracellular space"/>
    <property type="evidence" value="ECO:0007669"/>
    <property type="project" value="TreeGrafter"/>
</dbReference>
<dbReference type="InterPro" id="IPR050333">
    <property type="entry name" value="SLRP"/>
</dbReference>
<proteinExistence type="inferred from homology"/>
<protein>
    <recommendedName>
        <fullName evidence="4">Decorin</fullName>
    </recommendedName>
    <alternativeName>
        <fullName evidence="4">Bone proteoglycan II</fullName>
    </alternativeName>
</protein>
<evidence type="ECO:0000256" key="1">
    <source>
        <dbReference type="ARBA" id="ARBA00022614"/>
    </source>
</evidence>
<dbReference type="InterPro" id="IPR000372">
    <property type="entry name" value="LRRNT"/>
</dbReference>
<dbReference type="SMART" id="SM00013">
    <property type="entry name" value="LRRNT"/>
    <property type="match status" value="1"/>
</dbReference>
<comment type="subunit">
    <text evidence="4">Binds to type I and type II collagen, fibronectin and TGF-beta. Forms a ternary complex with MFAP2 and ELN.</text>
</comment>
<name>A0A444U3X1_ACIRT</name>
<evidence type="ECO:0000259" key="5">
    <source>
        <dbReference type="SMART" id="SM00013"/>
    </source>
</evidence>
<feature type="domain" description="LRRNT" evidence="5">
    <location>
        <begin position="60"/>
        <end position="92"/>
    </location>
</feature>
<keyword evidence="3" id="KW-0677">Repeat</keyword>
<dbReference type="Pfam" id="PF01462">
    <property type="entry name" value="LRRNT"/>
    <property type="match status" value="1"/>
</dbReference>
<keyword evidence="2 4" id="KW-0732">Signal</keyword>
<evidence type="ECO:0000313" key="6">
    <source>
        <dbReference type="EMBL" id="RXM29916.1"/>
    </source>
</evidence>
<comment type="caution">
    <text evidence="6">The sequence shown here is derived from an EMBL/GenBank/DDBJ whole genome shotgun (WGS) entry which is preliminary data.</text>
</comment>
<comment type="similarity">
    <text evidence="4">Belongs to the small leucine-rich proteoglycan (SLRP) family. SLRP class I subfamily.</text>
</comment>
<sequence length="122" mass="13660">MKSTILLLLLATVACAKPFRQTGFLDFMLEDEGSGKEDTEVKVFGPRPPIERPDVPEGPVCPFGCQCHLRVIQCSDLGLKNVPADIPSDASLLDLQNNKITEIREFDFKNLHILHNLMEKCH</sequence>
<dbReference type="Gene3D" id="3.80.10.10">
    <property type="entry name" value="Ribonuclease Inhibitor"/>
    <property type="match status" value="1"/>
</dbReference>
<dbReference type="AlphaFoldDB" id="A0A444U3X1"/>
<dbReference type="SUPFAM" id="SSF52058">
    <property type="entry name" value="L domain-like"/>
    <property type="match status" value="1"/>
</dbReference>
<evidence type="ECO:0000256" key="4">
    <source>
        <dbReference type="RuleBase" id="RU364097"/>
    </source>
</evidence>
<evidence type="ECO:0000256" key="3">
    <source>
        <dbReference type="ARBA" id="ARBA00022737"/>
    </source>
</evidence>
<keyword evidence="4" id="KW-0272">Extracellular matrix</keyword>
<comment type="function">
    <text evidence="4">May affect the rate of fibrils formation.</text>
</comment>
<dbReference type="EMBL" id="SCEB01215377">
    <property type="protein sequence ID" value="RXM29916.1"/>
    <property type="molecule type" value="Genomic_DNA"/>
</dbReference>
<gene>
    <name evidence="6" type="ORF">EOD39_2121</name>
</gene>
<keyword evidence="7" id="KW-1185">Reference proteome</keyword>
<evidence type="ECO:0000256" key="2">
    <source>
        <dbReference type="ARBA" id="ARBA00022729"/>
    </source>
</evidence>
<feature type="signal peptide" evidence="4">
    <location>
        <begin position="1"/>
        <end position="16"/>
    </location>
</feature>
<keyword evidence="1" id="KW-0433">Leucine-rich repeat</keyword>
<accession>A0A444U3X1</accession>
<organism evidence="6 7">
    <name type="scientific">Acipenser ruthenus</name>
    <name type="common">Sterlet sturgeon</name>
    <dbReference type="NCBI Taxonomy" id="7906"/>
    <lineage>
        <taxon>Eukaryota</taxon>
        <taxon>Metazoa</taxon>
        <taxon>Chordata</taxon>
        <taxon>Craniata</taxon>
        <taxon>Vertebrata</taxon>
        <taxon>Euteleostomi</taxon>
        <taxon>Actinopterygii</taxon>
        <taxon>Chondrostei</taxon>
        <taxon>Acipenseriformes</taxon>
        <taxon>Acipenseridae</taxon>
        <taxon>Acipenser</taxon>
    </lineage>
</organism>
<feature type="chain" id="PRO_5018810252" description="Decorin" evidence="4">
    <location>
        <begin position="17"/>
        <end position="122"/>
    </location>
</feature>
<dbReference type="PROSITE" id="PS51257">
    <property type="entry name" value="PROKAR_LIPOPROTEIN"/>
    <property type="match status" value="1"/>
</dbReference>
<comment type="subcellular location">
    <subcellularLocation>
        <location evidence="4">Secreted</location>
        <location evidence="4">Extracellular space</location>
        <location evidence="4">Extracellular matrix</location>
    </subcellularLocation>
</comment>
<dbReference type="PANTHER" id="PTHR45712:SF14">
    <property type="entry name" value="DECORIN"/>
    <property type="match status" value="1"/>
</dbReference>
<dbReference type="Proteomes" id="UP000289886">
    <property type="component" value="Unassembled WGS sequence"/>
</dbReference>
<dbReference type="PANTHER" id="PTHR45712">
    <property type="entry name" value="AGAP008170-PA"/>
    <property type="match status" value="1"/>
</dbReference>